<accession>A0A1D1YBS7</accession>
<dbReference type="InterPro" id="IPR046960">
    <property type="entry name" value="PPR_At4g14850-like_plant"/>
</dbReference>
<gene>
    <name evidence="4" type="primary">PCMP-H16_1</name>
    <name evidence="4" type="ORF">g.27338</name>
</gene>
<dbReference type="AlphaFoldDB" id="A0A1D1YBS7"/>
<keyword evidence="2" id="KW-0677">Repeat</keyword>
<feature type="repeat" description="PPR" evidence="3">
    <location>
        <begin position="104"/>
        <end position="134"/>
    </location>
</feature>
<reference evidence="4" key="1">
    <citation type="submission" date="2015-07" db="EMBL/GenBank/DDBJ databases">
        <title>Transcriptome Assembly of Anthurium amnicola.</title>
        <authorList>
            <person name="Suzuki J."/>
        </authorList>
    </citation>
    <scope>NUCLEOTIDE SEQUENCE</scope>
</reference>
<dbReference type="Pfam" id="PF13041">
    <property type="entry name" value="PPR_2"/>
    <property type="match status" value="2"/>
</dbReference>
<name>A0A1D1YBS7_9ARAE</name>
<protein>
    <submittedName>
        <fullName evidence="4">Pentatricopeptide repeat-containing protein At5g04780</fullName>
    </submittedName>
</protein>
<evidence type="ECO:0000313" key="4">
    <source>
        <dbReference type="EMBL" id="JAT52092.1"/>
    </source>
</evidence>
<dbReference type="EMBL" id="GDJX01015844">
    <property type="protein sequence ID" value="JAT52092.1"/>
    <property type="molecule type" value="Transcribed_RNA"/>
</dbReference>
<dbReference type="PROSITE" id="PS51375">
    <property type="entry name" value="PPR"/>
    <property type="match status" value="2"/>
</dbReference>
<dbReference type="Gene3D" id="1.25.40.10">
    <property type="entry name" value="Tetratricopeptide repeat domain"/>
    <property type="match status" value="2"/>
</dbReference>
<comment type="similarity">
    <text evidence="1">Belongs to the PPR family. PCMP-H subfamily.</text>
</comment>
<feature type="repeat" description="PPR" evidence="3">
    <location>
        <begin position="206"/>
        <end position="240"/>
    </location>
</feature>
<organism evidence="4">
    <name type="scientific">Anthurium amnicola</name>
    <dbReference type="NCBI Taxonomy" id="1678845"/>
    <lineage>
        <taxon>Eukaryota</taxon>
        <taxon>Viridiplantae</taxon>
        <taxon>Streptophyta</taxon>
        <taxon>Embryophyta</taxon>
        <taxon>Tracheophyta</taxon>
        <taxon>Spermatophyta</taxon>
        <taxon>Magnoliopsida</taxon>
        <taxon>Liliopsida</taxon>
        <taxon>Araceae</taxon>
        <taxon>Pothoideae</taxon>
        <taxon>Potheae</taxon>
        <taxon>Anthurium</taxon>
    </lineage>
</organism>
<evidence type="ECO:0000256" key="1">
    <source>
        <dbReference type="ARBA" id="ARBA00006643"/>
    </source>
</evidence>
<dbReference type="Pfam" id="PF01535">
    <property type="entry name" value="PPR"/>
    <property type="match status" value="2"/>
</dbReference>
<dbReference type="InterPro" id="IPR002885">
    <property type="entry name" value="PPR_rpt"/>
</dbReference>
<dbReference type="FunFam" id="1.25.40.10:FF:000351">
    <property type="entry name" value="Pentatricopeptide repeat-containing protein"/>
    <property type="match status" value="1"/>
</dbReference>
<dbReference type="FunFam" id="1.25.40.10:FF:000690">
    <property type="entry name" value="Pentatricopeptide repeat-containing protein"/>
    <property type="match status" value="1"/>
</dbReference>
<evidence type="ECO:0000256" key="2">
    <source>
        <dbReference type="ARBA" id="ARBA00022737"/>
    </source>
</evidence>
<dbReference type="GO" id="GO:0003729">
    <property type="term" value="F:mRNA binding"/>
    <property type="evidence" value="ECO:0007669"/>
    <property type="project" value="UniProtKB-ARBA"/>
</dbReference>
<dbReference type="Pfam" id="PF20431">
    <property type="entry name" value="E_motif"/>
    <property type="match status" value="1"/>
</dbReference>
<dbReference type="InterPro" id="IPR011990">
    <property type="entry name" value="TPR-like_helical_dom_sf"/>
</dbReference>
<evidence type="ECO:0000256" key="3">
    <source>
        <dbReference type="PROSITE-ProRule" id="PRU00708"/>
    </source>
</evidence>
<dbReference type="InterPro" id="IPR046848">
    <property type="entry name" value="E_motif"/>
</dbReference>
<dbReference type="GO" id="GO:0009451">
    <property type="term" value="P:RNA modification"/>
    <property type="evidence" value="ECO:0007669"/>
    <property type="project" value="InterPro"/>
</dbReference>
<sequence length="424" mass="47019">MCRSFGPGCRQTGFADNLQFEKSLELFKLMNEHGMRMDQFSLVAMFSVCASREDFQSGVTLHCQALKLGLDNTAFVGNVILTMYSKWSSISEAEKVFRLIKERDVISCNTFIAACSHCGHHVKALSIFRDMEKVFGIAPDDFTLASTLTACAGLASIHHGSQIHARLIRNKSDLDFIVCNALVNMYAKCGCIEYAEALFLHMSNKNLVSWNTMISGFGNHGHGKRAVEMFEEMGAIGILPDSCTFTGLLVACNHAGMVEEGKAYFDSMELDYNITPGIEHLSCLIDLLGRAGRLEEAEVYLRASCFKDDSVIWGSLLSSCRLHGDIIVGERAARKLMELGPETSSPFVLLSNLYALDERWGAVAEMRKMLKGCGVKKVPGHSLIQVEGIVEKFMVGDISHVRIDEIRQTLINLNLTARKLYVRT</sequence>
<proteinExistence type="inferred from homology"/>
<dbReference type="NCBIfam" id="TIGR00756">
    <property type="entry name" value="PPR"/>
    <property type="match status" value="3"/>
</dbReference>
<dbReference type="PANTHER" id="PTHR47926:SF452">
    <property type="entry name" value="PENTATRICOPEPTIDE REPEAT-CONTAINING PROTEIN"/>
    <property type="match status" value="1"/>
</dbReference>
<dbReference type="PANTHER" id="PTHR47926">
    <property type="entry name" value="PENTATRICOPEPTIDE REPEAT-CONTAINING PROTEIN"/>
    <property type="match status" value="1"/>
</dbReference>